<feature type="domain" description="Histidine kinase" evidence="10">
    <location>
        <begin position="367"/>
        <end position="454"/>
    </location>
</feature>
<dbReference type="CDD" id="cd16917">
    <property type="entry name" value="HATPase_UhpB-NarQ-NarX-like"/>
    <property type="match status" value="1"/>
</dbReference>
<dbReference type="GO" id="GO:0000155">
    <property type="term" value="F:phosphorelay sensor kinase activity"/>
    <property type="evidence" value="ECO:0007669"/>
    <property type="project" value="InterPro"/>
</dbReference>
<dbReference type="InterPro" id="IPR011712">
    <property type="entry name" value="Sig_transdc_His_kin_sub3_dim/P"/>
</dbReference>
<name>A0A919PVA7_9ACTN</name>
<dbReference type="Gene3D" id="3.30.565.10">
    <property type="entry name" value="Histidine kinase-like ATPase, C-terminal domain"/>
    <property type="match status" value="1"/>
</dbReference>
<dbReference type="AlphaFoldDB" id="A0A919PVA7"/>
<dbReference type="Pfam" id="PF02518">
    <property type="entry name" value="HATPase_c"/>
    <property type="match status" value="1"/>
</dbReference>
<reference evidence="11" key="1">
    <citation type="submission" date="2021-01" db="EMBL/GenBank/DDBJ databases">
        <title>Whole genome shotgun sequence of Dactylosporangium siamense NBRC 106093.</title>
        <authorList>
            <person name="Komaki H."/>
            <person name="Tamura T."/>
        </authorList>
    </citation>
    <scope>NUCLEOTIDE SEQUENCE</scope>
    <source>
        <strain evidence="11">NBRC 106093</strain>
    </source>
</reference>
<feature type="transmembrane region" description="Helical" evidence="9">
    <location>
        <begin position="28"/>
        <end position="47"/>
    </location>
</feature>
<dbReference type="Gene3D" id="1.20.5.1930">
    <property type="match status" value="1"/>
</dbReference>
<evidence type="ECO:0000256" key="5">
    <source>
        <dbReference type="ARBA" id="ARBA00022741"/>
    </source>
</evidence>
<keyword evidence="9" id="KW-0812">Transmembrane</keyword>
<dbReference type="PROSITE" id="PS50109">
    <property type="entry name" value="HIS_KIN"/>
    <property type="match status" value="1"/>
</dbReference>
<keyword evidence="7" id="KW-0067">ATP-binding</keyword>
<comment type="catalytic activity">
    <reaction evidence="1">
        <text>ATP + protein L-histidine = ADP + protein N-phospho-L-histidine.</text>
        <dbReference type="EC" id="2.7.13.3"/>
    </reaction>
</comment>
<feature type="transmembrane region" description="Helical" evidence="9">
    <location>
        <begin position="95"/>
        <end position="111"/>
    </location>
</feature>
<keyword evidence="12" id="KW-1185">Reference proteome</keyword>
<feature type="transmembrane region" description="Helical" evidence="9">
    <location>
        <begin position="148"/>
        <end position="168"/>
    </location>
</feature>
<keyword evidence="9" id="KW-1133">Transmembrane helix</keyword>
<dbReference type="InterPro" id="IPR005467">
    <property type="entry name" value="His_kinase_dom"/>
</dbReference>
<dbReference type="GO" id="GO:0016020">
    <property type="term" value="C:membrane"/>
    <property type="evidence" value="ECO:0007669"/>
    <property type="project" value="InterPro"/>
</dbReference>
<feature type="transmembrane region" description="Helical" evidence="9">
    <location>
        <begin position="67"/>
        <end position="88"/>
    </location>
</feature>
<dbReference type="EC" id="2.7.13.3" evidence="2"/>
<protein>
    <recommendedName>
        <fullName evidence="2">histidine kinase</fullName>
        <ecNumber evidence="2">2.7.13.3</ecNumber>
    </recommendedName>
</protein>
<feature type="transmembrane region" description="Helical" evidence="9">
    <location>
        <begin position="117"/>
        <end position="136"/>
    </location>
</feature>
<organism evidence="11 12">
    <name type="scientific">Dactylosporangium siamense</name>
    <dbReference type="NCBI Taxonomy" id="685454"/>
    <lineage>
        <taxon>Bacteria</taxon>
        <taxon>Bacillati</taxon>
        <taxon>Actinomycetota</taxon>
        <taxon>Actinomycetes</taxon>
        <taxon>Micromonosporales</taxon>
        <taxon>Micromonosporaceae</taxon>
        <taxon>Dactylosporangium</taxon>
    </lineage>
</organism>
<dbReference type="Pfam" id="PF07730">
    <property type="entry name" value="HisKA_3"/>
    <property type="match status" value="1"/>
</dbReference>
<keyword evidence="9" id="KW-0472">Membrane</keyword>
<dbReference type="PANTHER" id="PTHR24421:SF10">
    <property type="entry name" value="NITRATE_NITRITE SENSOR PROTEIN NARQ"/>
    <property type="match status" value="1"/>
</dbReference>
<evidence type="ECO:0000256" key="8">
    <source>
        <dbReference type="ARBA" id="ARBA00023012"/>
    </source>
</evidence>
<sequence length="467" mass="49285">MRTAAPLSTLGSVHRAGELYRLLLARRVYLLDAVLALFLTVLSNPVLKPVEWQVDGALLTDTTNDPQAAGRLLATWWAWTAVMVVGLLLQHRWPLVALALTSLGAAAHALTRDPQGPQIQFFLLIDLAVPVTLYTLASRSRSRRLSAAALGGLMLAVIVVGVVNQLGLSAGPGVRKPTSPGKAVPSFELSVADIQHKVIEPGLTMLLVLALAYALGTASRARQAHLETLEQRAADLERDQRHRIALATATERARIGRDLHDVVAHSLSVVVAQAQAALAAQHRHPERTTQAMREVITVGRESLAEMRRLVGAFGPAPDAGHGLAPQVGIAELPGLVERVRAAGVPVHLAVTGPPEDVPAGVDLSTYRIVQEALTNTLKHAAPGAEAGVTVTIRPDRVEIEVVDDGAGRPAGPRREDGNGLRGIAERVHLLGGALTVGPEPGGGFAVRARLPVSSQPGRVPDSTAAVR</sequence>
<evidence type="ECO:0000259" key="10">
    <source>
        <dbReference type="PROSITE" id="PS50109"/>
    </source>
</evidence>
<evidence type="ECO:0000256" key="9">
    <source>
        <dbReference type="SAM" id="Phobius"/>
    </source>
</evidence>
<keyword evidence="8" id="KW-0902">Two-component regulatory system</keyword>
<evidence type="ECO:0000256" key="3">
    <source>
        <dbReference type="ARBA" id="ARBA00022553"/>
    </source>
</evidence>
<evidence type="ECO:0000256" key="2">
    <source>
        <dbReference type="ARBA" id="ARBA00012438"/>
    </source>
</evidence>
<dbReference type="PANTHER" id="PTHR24421">
    <property type="entry name" value="NITRATE/NITRITE SENSOR PROTEIN NARX-RELATED"/>
    <property type="match status" value="1"/>
</dbReference>
<dbReference type="Proteomes" id="UP000660611">
    <property type="component" value="Unassembled WGS sequence"/>
</dbReference>
<keyword evidence="5" id="KW-0547">Nucleotide-binding</keyword>
<proteinExistence type="predicted"/>
<dbReference type="InterPro" id="IPR036890">
    <property type="entry name" value="HATPase_C_sf"/>
</dbReference>
<evidence type="ECO:0000313" key="11">
    <source>
        <dbReference type="EMBL" id="GIG49193.1"/>
    </source>
</evidence>
<accession>A0A919PVA7</accession>
<dbReference type="GO" id="GO:0005524">
    <property type="term" value="F:ATP binding"/>
    <property type="evidence" value="ECO:0007669"/>
    <property type="project" value="UniProtKB-KW"/>
</dbReference>
<dbReference type="GO" id="GO:0046983">
    <property type="term" value="F:protein dimerization activity"/>
    <property type="evidence" value="ECO:0007669"/>
    <property type="project" value="InterPro"/>
</dbReference>
<keyword evidence="3" id="KW-0597">Phosphoprotein</keyword>
<dbReference type="SUPFAM" id="SSF55874">
    <property type="entry name" value="ATPase domain of HSP90 chaperone/DNA topoisomerase II/histidine kinase"/>
    <property type="match status" value="1"/>
</dbReference>
<evidence type="ECO:0000256" key="7">
    <source>
        <dbReference type="ARBA" id="ARBA00022840"/>
    </source>
</evidence>
<evidence type="ECO:0000256" key="1">
    <source>
        <dbReference type="ARBA" id="ARBA00000085"/>
    </source>
</evidence>
<keyword evidence="6" id="KW-0418">Kinase</keyword>
<evidence type="ECO:0000256" key="4">
    <source>
        <dbReference type="ARBA" id="ARBA00022679"/>
    </source>
</evidence>
<evidence type="ECO:0000313" key="12">
    <source>
        <dbReference type="Proteomes" id="UP000660611"/>
    </source>
</evidence>
<keyword evidence="4" id="KW-0808">Transferase</keyword>
<dbReference type="InterPro" id="IPR003594">
    <property type="entry name" value="HATPase_dom"/>
</dbReference>
<evidence type="ECO:0000256" key="6">
    <source>
        <dbReference type="ARBA" id="ARBA00022777"/>
    </source>
</evidence>
<gene>
    <name evidence="11" type="ORF">Dsi01nite_072340</name>
</gene>
<dbReference type="EMBL" id="BONQ01000112">
    <property type="protein sequence ID" value="GIG49193.1"/>
    <property type="molecule type" value="Genomic_DNA"/>
</dbReference>
<comment type="caution">
    <text evidence="11">The sequence shown here is derived from an EMBL/GenBank/DDBJ whole genome shotgun (WGS) entry which is preliminary data.</text>
</comment>
<dbReference type="InterPro" id="IPR050482">
    <property type="entry name" value="Sensor_HK_TwoCompSys"/>
</dbReference>